<comment type="similarity">
    <text evidence="1 4">Belongs to the bacterial solute-binding protein 9 family.</text>
</comment>
<dbReference type="GO" id="GO:0007155">
    <property type="term" value="P:cell adhesion"/>
    <property type="evidence" value="ECO:0007669"/>
    <property type="project" value="InterPro"/>
</dbReference>
<keyword evidence="8" id="KW-1185">Reference proteome</keyword>
<dbReference type="InterPro" id="IPR006128">
    <property type="entry name" value="Lipoprotein_PsaA-like"/>
</dbReference>
<dbReference type="PANTHER" id="PTHR42953:SF3">
    <property type="entry name" value="HIGH-AFFINITY ZINC UPTAKE SYSTEM PROTEIN ZNUA"/>
    <property type="match status" value="1"/>
</dbReference>
<dbReference type="InterPro" id="IPR006129">
    <property type="entry name" value="AdhesinB"/>
</dbReference>
<dbReference type="InterPro" id="IPR050492">
    <property type="entry name" value="Bact_metal-bind_prot9"/>
</dbReference>
<feature type="signal peptide" evidence="6">
    <location>
        <begin position="1"/>
        <end position="25"/>
    </location>
</feature>
<keyword evidence="5" id="KW-0175">Coiled coil</keyword>
<dbReference type="Proteomes" id="UP000682134">
    <property type="component" value="Unassembled WGS sequence"/>
</dbReference>
<dbReference type="PANTHER" id="PTHR42953">
    <property type="entry name" value="HIGH-AFFINITY ZINC UPTAKE SYSTEM PROTEIN ZNUA-RELATED"/>
    <property type="match status" value="1"/>
</dbReference>
<evidence type="ECO:0000256" key="6">
    <source>
        <dbReference type="SAM" id="SignalP"/>
    </source>
</evidence>
<feature type="chain" id="PRO_5037145022" evidence="6">
    <location>
        <begin position="26"/>
        <end position="306"/>
    </location>
</feature>
<dbReference type="AlphaFoldDB" id="A0A940NQ89"/>
<dbReference type="Gene3D" id="3.40.50.1980">
    <property type="entry name" value="Nitrogenase molybdenum iron protein domain"/>
    <property type="match status" value="2"/>
</dbReference>
<sequence length="306" mass="33795">MQRKKVGIVLSALILLGAMSGCSQQNTKKKNDKIKIVTTFYPMYDFAKNIVGSNGDVELLIPAGTEPHDYEPSPKDMANIEEADVFVYNSDAMETWVPKLKQSVDSQNLKIVKASDGIQLIKGIAEENGGNASPVDPHVWLDPVLAKKEVENIKNGIIAADPTHKSEYEKNAAQYEAKLTDLDQLYKNTLKNAKSRVFVTQHAAFAYLANEYHLTQVPIAGLSPDQEPSPSKLGELQKYVKDHNIKTIYFEEVASPKVAKTLADATGAQTVQLSPIEGVTKEEQSKGVDYIEYMKKNLEALQLSVK</sequence>
<evidence type="ECO:0000256" key="2">
    <source>
        <dbReference type="ARBA" id="ARBA00022448"/>
    </source>
</evidence>
<dbReference type="CDD" id="cd01017">
    <property type="entry name" value="AdcA"/>
    <property type="match status" value="1"/>
</dbReference>
<evidence type="ECO:0000256" key="1">
    <source>
        <dbReference type="ARBA" id="ARBA00011028"/>
    </source>
</evidence>
<proteinExistence type="inferred from homology"/>
<accession>A0A940NQ89</accession>
<dbReference type="PRINTS" id="PR00691">
    <property type="entry name" value="ADHESINB"/>
</dbReference>
<dbReference type="PROSITE" id="PS51257">
    <property type="entry name" value="PROKAR_LIPOPROTEIN"/>
    <property type="match status" value="1"/>
</dbReference>
<evidence type="ECO:0000256" key="4">
    <source>
        <dbReference type="RuleBase" id="RU003512"/>
    </source>
</evidence>
<evidence type="ECO:0000256" key="5">
    <source>
        <dbReference type="SAM" id="Coils"/>
    </source>
</evidence>
<keyword evidence="3 6" id="KW-0732">Signal</keyword>
<dbReference type="GO" id="GO:0046872">
    <property type="term" value="F:metal ion binding"/>
    <property type="evidence" value="ECO:0007669"/>
    <property type="project" value="InterPro"/>
</dbReference>
<feature type="coiled-coil region" evidence="5">
    <location>
        <begin position="165"/>
        <end position="192"/>
    </location>
</feature>
<protein>
    <submittedName>
        <fullName evidence="7">Zinc ABC transporter substrate-binding protein</fullName>
    </submittedName>
</protein>
<evidence type="ECO:0000256" key="3">
    <source>
        <dbReference type="ARBA" id="ARBA00022729"/>
    </source>
</evidence>
<comment type="caution">
    <text evidence="7">The sequence shown here is derived from an EMBL/GenBank/DDBJ whole genome shotgun (WGS) entry which is preliminary data.</text>
</comment>
<dbReference type="InterPro" id="IPR006127">
    <property type="entry name" value="ZnuA-like"/>
</dbReference>
<dbReference type="SUPFAM" id="SSF53807">
    <property type="entry name" value="Helical backbone' metal receptor"/>
    <property type="match status" value="1"/>
</dbReference>
<gene>
    <name evidence="7" type="ORF">J5Y03_16870</name>
</gene>
<dbReference type="RefSeq" id="WP_209407172.1">
    <property type="nucleotide sequence ID" value="NZ_JAGIYQ010000015.1"/>
</dbReference>
<organism evidence="7 8">
    <name type="scientific">Gottfriedia endophytica</name>
    <dbReference type="NCBI Taxonomy" id="2820819"/>
    <lineage>
        <taxon>Bacteria</taxon>
        <taxon>Bacillati</taxon>
        <taxon>Bacillota</taxon>
        <taxon>Bacilli</taxon>
        <taxon>Bacillales</taxon>
        <taxon>Bacillaceae</taxon>
        <taxon>Gottfriedia</taxon>
    </lineage>
</organism>
<evidence type="ECO:0000313" key="8">
    <source>
        <dbReference type="Proteomes" id="UP000682134"/>
    </source>
</evidence>
<dbReference type="GO" id="GO:0030001">
    <property type="term" value="P:metal ion transport"/>
    <property type="evidence" value="ECO:0007669"/>
    <property type="project" value="InterPro"/>
</dbReference>
<evidence type="ECO:0000313" key="7">
    <source>
        <dbReference type="EMBL" id="MBP0726831.1"/>
    </source>
</evidence>
<name>A0A940NQ89_9BACI</name>
<keyword evidence="2 4" id="KW-0813">Transport</keyword>
<dbReference type="PRINTS" id="PR00690">
    <property type="entry name" value="ADHESNFAMILY"/>
</dbReference>
<dbReference type="EMBL" id="JAGIYQ010000015">
    <property type="protein sequence ID" value="MBP0726831.1"/>
    <property type="molecule type" value="Genomic_DNA"/>
</dbReference>
<reference evidence="7" key="1">
    <citation type="submission" date="2021-04" db="EMBL/GenBank/DDBJ databases">
        <title>Genome seq and assembly of Bacillus sp.</title>
        <authorList>
            <person name="Chhetri G."/>
        </authorList>
    </citation>
    <scope>NUCLEOTIDE SEQUENCE</scope>
    <source>
        <strain evidence="7">RG28</strain>
    </source>
</reference>
<dbReference type="Pfam" id="PF01297">
    <property type="entry name" value="ZnuA"/>
    <property type="match status" value="1"/>
</dbReference>